<reference evidence="2" key="1">
    <citation type="journal article" date="2011" name="Genome Biol.">
        <title>The draft genome of the carcinogenic human liver fluke Clonorchis sinensis.</title>
        <authorList>
            <person name="Wang X."/>
            <person name="Chen W."/>
            <person name="Huang Y."/>
            <person name="Sun J."/>
            <person name="Men J."/>
            <person name="Liu H."/>
            <person name="Luo F."/>
            <person name="Guo L."/>
            <person name="Lv X."/>
            <person name="Deng C."/>
            <person name="Zhou C."/>
            <person name="Fan Y."/>
            <person name="Li X."/>
            <person name="Huang L."/>
            <person name="Hu Y."/>
            <person name="Liang C."/>
            <person name="Hu X."/>
            <person name="Xu J."/>
            <person name="Yu X."/>
        </authorList>
    </citation>
    <scope>NUCLEOTIDE SEQUENCE [LARGE SCALE GENOMIC DNA]</scope>
    <source>
        <strain evidence="2">Henan</strain>
    </source>
</reference>
<dbReference type="Proteomes" id="UP000008909">
    <property type="component" value="Unassembled WGS sequence"/>
</dbReference>
<keyword evidence="3" id="KW-1185">Reference proteome</keyword>
<evidence type="ECO:0000313" key="3">
    <source>
        <dbReference type="Proteomes" id="UP000008909"/>
    </source>
</evidence>
<evidence type="ECO:0000256" key="1">
    <source>
        <dbReference type="SAM" id="Phobius"/>
    </source>
</evidence>
<gene>
    <name evidence="2" type="ORF">CLF_102161</name>
</gene>
<protein>
    <submittedName>
        <fullName evidence="2">Uncharacterized protein</fullName>
    </submittedName>
</protein>
<keyword evidence="1" id="KW-0472">Membrane</keyword>
<organism evidence="2 3">
    <name type="scientific">Clonorchis sinensis</name>
    <name type="common">Chinese liver fluke</name>
    <dbReference type="NCBI Taxonomy" id="79923"/>
    <lineage>
        <taxon>Eukaryota</taxon>
        <taxon>Metazoa</taxon>
        <taxon>Spiralia</taxon>
        <taxon>Lophotrochozoa</taxon>
        <taxon>Platyhelminthes</taxon>
        <taxon>Trematoda</taxon>
        <taxon>Digenea</taxon>
        <taxon>Opisthorchiida</taxon>
        <taxon>Opisthorchiata</taxon>
        <taxon>Opisthorchiidae</taxon>
        <taxon>Clonorchis</taxon>
    </lineage>
</organism>
<dbReference type="EMBL" id="DF142915">
    <property type="protein sequence ID" value="GAA48875.1"/>
    <property type="molecule type" value="Genomic_DNA"/>
</dbReference>
<accession>G7Y7E0</accession>
<reference key="2">
    <citation type="submission" date="2011-10" db="EMBL/GenBank/DDBJ databases">
        <title>The genome and transcriptome sequence of Clonorchis sinensis provide insights into the carcinogenic liver fluke.</title>
        <authorList>
            <person name="Wang X."/>
            <person name="Huang Y."/>
            <person name="Chen W."/>
            <person name="Liu H."/>
            <person name="Guo L."/>
            <person name="Chen Y."/>
            <person name="Luo F."/>
            <person name="Zhou W."/>
            <person name="Sun J."/>
            <person name="Mao Q."/>
            <person name="Liang P."/>
            <person name="Zhou C."/>
            <person name="Tian Y."/>
            <person name="Men J."/>
            <person name="Lv X."/>
            <person name="Huang L."/>
            <person name="Zhou J."/>
            <person name="Hu Y."/>
            <person name="Li R."/>
            <person name="Zhang F."/>
            <person name="Lei H."/>
            <person name="Li X."/>
            <person name="Hu X."/>
            <person name="Liang C."/>
            <person name="Xu J."/>
            <person name="Wu Z."/>
            <person name="Yu X."/>
        </authorList>
    </citation>
    <scope>NUCLEOTIDE SEQUENCE</scope>
    <source>
        <strain>Henan</strain>
    </source>
</reference>
<feature type="transmembrane region" description="Helical" evidence="1">
    <location>
        <begin position="125"/>
        <end position="145"/>
    </location>
</feature>
<sequence>MKRPFMTRTEKSFLSLMQLQTSTAVAQTPRRTVIHSNWLVPGLHSHDPPTKGKLSVTLHPPDSLCRSPSHPDPAATELRIPSPIAAPLTTVTGLSVNRSISCHVHVFELVGPHDHCSLHFAKATYYYYFIGYFPLFMTLSSFRAIRTTRKPPVMLHSDCKRVIMPDVEDVTQRWVFLRNVDDILGKLVSSNVFSSIGLRNILTVHEQLFSLLCPRSRLPASEDQGIMGALQMQQATSKTNGNLGNQKKLISRACSTMKKKQAENRLFSAVLSTEAMEPSDNDKPSIVTKIRETGRVLVLQSEEGNGKRVLSSCDSVWTIGSVNAGGKIRVRLRPHRFRQDPQVLRRTDPRFVPCLTARWLYVARKWTVHTHSKMIRLGKATSANGHLKDRVLHFDKLEHAIQKVSQHAKWLTRELAIHTSYRCSMQQILEGDGYALNVVRSLVVDRVTNDLFAEFNNRPANVSSPYEETSSVRSLARKTYPPNQALMLSSRMVTKRLQDNCQARQTDQKPPDQRPINSPERTIFQPIMFVQLFAMIDVGSMRLIDKRRANIEADEHYCMNLRTEKTLAMWLVARGDDNTLRFLVERTMNIPKEIPVFMRNQAPEFTNRKRSRGSSELGALGQAERVFNAAMKVKQCLMFGSEARTRNASISRK</sequence>
<name>G7Y7E0_CLOSI</name>
<evidence type="ECO:0000313" key="2">
    <source>
        <dbReference type="EMBL" id="GAA48875.1"/>
    </source>
</evidence>
<keyword evidence="1" id="KW-1133">Transmembrane helix</keyword>
<dbReference type="AlphaFoldDB" id="G7Y7E0"/>
<proteinExistence type="predicted"/>
<keyword evidence="1" id="KW-0812">Transmembrane</keyword>